<name>A0AAN6Y1Z4_9PEZI</name>
<comment type="caution">
    <text evidence="1">The sequence shown here is derived from an EMBL/GenBank/DDBJ whole genome shotgun (WGS) entry which is preliminary data.</text>
</comment>
<organism evidence="1 2">
    <name type="scientific">Rhypophila decipiens</name>
    <dbReference type="NCBI Taxonomy" id="261697"/>
    <lineage>
        <taxon>Eukaryota</taxon>
        <taxon>Fungi</taxon>
        <taxon>Dikarya</taxon>
        <taxon>Ascomycota</taxon>
        <taxon>Pezizomycotina</taxon>
        <taxon>Sordariomycetes</taxon>
        <taxon>Sordariomycetidae</taxon>
        <taxon>Sordariales</taxon>
        <taxon>Naviculisporaceae</taxon>
        <taxon>Rhypophila</taxon>
    </lineage>
</organism>
<evidence type="ECO:0008006" key="3">
    <source>
        <dbReference type="Google" id="ProtNLM"/>
    </source>
</evidence>
<evidence type="ECO:0000313" key="2">
    <source>
        <dbReference type="Proteomes" id="UP001301769"/>
    </source>
</evidence>
<accession>A0AAN6Y1Z4</accession>
<dbReference type="Proteomes" id="UP001301769">
    <property type="component" value="Unassembled WGS sequence"/>
</dbReference>
<protein>
    <recommendedName>
        <fullName evidence="3">F-box domain-containing protein</fullName>
    </recommendedName>
</protein>
<dbReference type="EMBL" id="MU858269">
    <property type="protein sequence ID" value="KAK4207867.1"/>
    <property type="molecule type" value="Genomic_DNA"/>
</dbReference>
<sequence length="236" mass="27764">MADPFSKVPNEIILEIAKYVPQDDDIAYYELGRDMPDKPIINFGMVCRRFREMSAHLLVPSVRVACHTSSLQRLEEISHHPLVRKGVRKLIVSLSSFDKELCDDFGQFIKFYMFDFERYCKEGGRRQDERETERVLKSWREVFDLFEYNKSHGRRGDHSKEYATQRTLLEEAHANYKQLHDEQEHLFRSGEFTDRVTLATSRMPLVKSLTFVDNPLHQGRDLWDPPVRPGVDVRDA</sequence>
<dbReference type="CDD" id="cd09917">
    <property type="entry name" value="F-box_SF"/>
    <property type="match status" value="1"/>
</dbReference>
<evidence type="ECO:0000313" key="1">
    <source>
        <dbReference type="EMBL" id="KAK4207867.1"/>
    </source>
</evidence>
<dbReference type="AlphaFoldDB" id="A0AAN6Y1Z4"/>
<keyword evidence="2" id="KW-1185">Reference proteome</keyword>
<reference evidence="1" key="1">
    <citation type="journal article" date="2023" name="Mol. Phylogenet. Evol.">
        <title>Genome-scale phylogeny and comparative genomics of the fungal order Sordariales.</title>
        <authorList>
            <person name="Hensen N."/>
            <person name="Bonometti L."/>
            <person name="Westerberg I."/>
            <person name="Brannstrom I.O."/>
            <person name="Guillou S."/>
            <person name="Cros-Aarteil S."/>
            <person name="Calhoun S."/>
            <person name="Haridas S."/>
            <person name="Kuo A."/>
            <person name="Mondo S."/>
            <person name="Pangilinan J."/>
            <person name="Riley R."/>
            <person name="LaButti K."/>
            <person name="Andreopoulos B."/>
            <person name="Lipzen A."/>
            <person name="Chen C."/>
            <person name="Yan M."/>
            <person name="Daum C."/>
            <person name="Ng V."/>
            <person name="Clum A."/>
            <person name="Steindorff A."/>
            <person name="Ohm R.A."/>
            <person name="Martin F."/>
            <person name="Silar P."/>
            <person name="Natvig D.O."/>
            <person name="Lalanne C."/>
            <person name="Gautier V."/>
            <person name="Ament-Velasquez S.L."/>
            <person name="Kruys A."/>
            <person name="Hutchinson M.I."/>
            <person name="Powell A.J."/>
            <person name="Barry K."/>
            <person name="Miller A.N."/>
            <person name="Grigoriev I.V."/>
            <person name="Debuchy R."/>
            <person name="Gladieux P."/>
            <person name="Hiltunen Thoren M."/>
            <person name="Johannesson H."/>
        </authorList>
    </citation>
    <scope>NUCLEOTIDE SEQUENCE</scope>
    <source>
        <strain evidence="1">PSN293</strain>
    </source>
</reference>
<gene>
    <name evidence="1" type="ORF">QBC37DRAFT_379640</name>
</gene>
<reference evidence="1" key="2">
    <citation type="submission" date="2023-05" db="EMBL/GenBank/DDBJ databases">
        <authorList>
            <consortium name="Lawrence Berkeley National Laboratory"/>
            <person name="Steindorff A."/>
            <person name="Hensen N."/>
            <person name="Bonometti L."/>
            <person name="Westerberg I."/>
            <person name="Brannstrom I.O."/>
            <person name="Guillou S."/>
            <person name="Cros-Aarteil S."/>
            <person name="Calhoun S."/>
            <person name="Haridas S."/>
            <person name="Kuo A."/>
            <person name="Mondo S."/>
            <person name="Pangilinan J."/>
            <person name="Riley R."/>
            <person name="Labutti K."/>
            <person name="Andreopoulos B."/>
            <person name="Lipzen A."/>
            <person name="Chen C."/>
            <person name="Yanf M."/>
            <person name="Daum C."/>
            <person name="Ng V."/>
            <person name="Clum A."/>
            <person name="Ohm R."/>
            <person name="Martin F."/>
            <person name="Silar P."/>
            <person name="Natvig D."/>
            <person name="Lalanne C."/>
            <person name="Gautier V."/>
            <person name="Ament-Velasquez S.L."/>
            <person name="Kruys A."/>
            <person name="Hutchinson M.I."/>
            <person name="Powell A.J."/>
            <person name="Barry K."/>
            <person name="Miller A.N."/>
            <person name="Grigoriev I.V."/>
            <person name="Debuchy R."/>
            <person name="Gladieux P."/>
            <person name="Thoren M.H."/>
            <person name="Johannesson H."/>
        </authorList>
    </citation>
    <scope>NUCLEOTIDE SEQUENCE</scope>
    <source>
        <strain evidence="1">PSN293</strain>
    </source>
</reference>
<proteinExistence type="predicted"/>